<evidence type="ECO:0000256" key="5">
    <source>
        <dbReference type="SAM" id="MobiDB-lite"/>
    </source>
</evidence>
<reference evidence="7 8" key="1">
    <citation type="submission" date="2018-10" db="EMBL/GenBank/DDBJ databases">
        <title>Fifty Aureobasidium pullulans genomes reveal a recombining polyextremotolerant generalist.</title>
        <authorList>
            <person name="Gostincar C."/>
            <person name="Turk M."/>
            <person name="Zajc J."/>
            <person name="Gunde-Cimerman N."/>
        </authorList>
    </citation>
    <scope>NUCLEOTIDE SEQUENCE [LARGE SCALE GENOMIC DNA]</scope>
    <source>
        <strain evidence="7 8">EXF-10081</strain>
    </source>
</reference>
<evidence type="ECO:0000256" key="3">
    <source>
        <dbReference type="ARBA" id="ARBA00022833"/>
    </source>
</evidence>
<dbReference type="PANTHER" id="PTHR45986:SF1">
    <property type="entry name" value="ZINC FINGER MATRIN-TYPE PROTEIN 2"/>
    <property type="match status" value="1"/>
</dbReference>
<dbReference type="EMBL" id="QZAT01000070">
    <property type="protein sequence ID" value="THX27069.1"/>
    <property type="molecule type" value="Genomic_DNA"/>
</dbReference>
<feature type="compositionally biased region" description="Basic and acidic residues" evidence="5">
    <location>
        <begin position="196"/>
        <end position="206"/>
    </location>
</feature>
<dbReference type="GO" id="GO:0000398">
    <property type="term" value="P:mRNA splicing, via spliceosome"/>
    <property type="evidence" value="ECO:0007669"/>
    <property type="project" value="InterPro"/>
</dbReference>
<feature type="domain" description="C2H2-type" evidence="6">
    <location>
        <begin position="104"/>
        <end position="126"/>
    </location>
</feature>
<evidence type="ECO:0000256" key="2">
    <source>
        <dbReference type="ARBA" id="ARBA00022771"/>
    </source>
</evidence>
<dbReference type="InterPro" id="IPR040107">
    <property type="entry name" value="Snu23"/>
</dbReference>
<dbReference type="SMART" id="SM00451">
    <property type="entry name" value="ZnF_U1"/>
    <property type="match status" value="1"/>
</dbReference>
<evidence type="ECO:0000256" key="4">
    <source>
        <dbReference type="ARBA" id="ARBA00023242"/>
    </source>
</evidence>
<feature type="region of interest" description="Disordered" evidence="5">
    <location>
        <begin position="174"/>
        <end position="206"/>
    </location>
</feature>
<evidence type="ECO:0000256" key="1">
    <source>
        <dbReference type="ARBA" id="ARBA00022723"/>
    </source>
</evidence>
<comment type="caution">
    <text evidence="7">The sequence shown here is derived from an EMBL/GenBank/DDBJ whole genome shotgun (WGS) entry which is preliminary data.</text>
</comment>
<dbReference type="PANTHER" id="PTHR45986">
    <property type="entry name" value="ZINC FINGER MATRIN-TYPE PROTEIN 2"/>
    <property type="match status" value="1"/>
</dbReference>
<proteinExistence type="predicted"/>
<dbReference type="Pfam" id="PF12171">
    <property type="entry name" value="zf-C2H2_jaz"/>
    <property type="match status" value="1"/>
</dbReference>
<dbReference type="SUPFAM" id="SSF57667">
    <property type="entry name" value="beta-beta-alpha zinc fingers"/>
    <property type="match status" value="1"/>
</dbReference>
<dbReference type="InterPro" id="IPR003604">
    <property type="entry name" value="Matrin/U1-like-C_Znf_C2H2"/>
</dbReference>
<dbReference type="GO" id="GO:0046540">
    <property type="term" value="C:U4/U6 x U5 tri-snRNP complex"/>
    <property type="evidence" value="ECO:0007669"/>
    <property type="project" value="TreeGrafter"/>
</dbReference>
<keyword evidence="1" id="KW-0479">Metal-binding</keyword>
<dbReference type="InterPro" id="IPR022755">
    <property type="entry name" value="Znf_C2H2_jaz"/>
</dbReference>
<dbReference type="InterPro" id="IPR036236">
    <property type="entry name" value="Znf_C2H2_sf"/>
</dbReference>
<keyword evidence="2" id="KW-0863">Zinc-finger</keyword>
<accession>A0AB74JSA8</accession>
<gene>
    <name evidence="7" type="ORF">D6D12_05778</name>
</gene>
<feature type="region of interest" description="Disordered" evidence="5">
    <location>
        <begin position="1"/>
        <end position="20"/>
    </location>
</feature>
<dbReference type="PROSITE" id="PS00028">
    <property type="entry name" value="ZINC_FINGER_C2H2_1"/>
    <property type="match status" value="1"/>
</dbReference>
<dbReference type="GO" id="GO:0005681">
    <property type="term" value="C:spliceosomal complex"/>
    <property type="evidence" value="ECO:0007669"/>
    <property type="project" value="InterPro"/>
</dbReference>
<evidence type="ECO:0000259" key="6">
    <source>
        <dbReference type="PROSITE" id="PS00028"/>
    </source>
</evidence>
<dbReference type="Proteomes" id="UP000310374">
    <property type="component" value="Unassembled WGS sequence"/>
</dbReference>
<keyword evidence="4" id="KW-0539">Nucleus</keyword>
<organism evidence="7 8">
    <name type="scientific">Aureobasidium pullulans</name>
    <name type="common">Black yeast</name>
    <name type="synonym">Pullularia pullulans</name>
    <dbReference type="NCBI Taxonomy" id="5580"/>
    <lineage>
        <taxon>Eukaryota</taxon>
        <taxon>Fungi</taxon>
        <taxon>Dikarya</taxon>
        <taxon>Ascomycota</taxon>
        <taxon>Pezizomycotina</taxon>
        <taxon>Dothideomycetes</taxon>
        <taxon>Dothideomycetidae</taxon>
        <taxon>Dothideales</taxon>
        <taxon>Saccotheciaceae</taxon>
        <taxon>Aureobasidium</taxon>
    </lineage>
</organism>
<feature type="region of interest" description="Disordered" evidence="5">
    <location>
        <begin position="49"/>
        <end position="72"/>
    </location>
</feature>
<evidence type="ECO:0000313" key="7">
    <source>
        <dbReference type="EMBL" id="THX27069.1"/>
    </source>
</evidence>
<keyword evidence="3" id="KW-0862">Zinc</keyword>
<dbReference type="AlphaFoldDB" id="A0AB74JSA8"/>
<sequence length="237" mass="26825">MADRKGAYGGAPASDTSFRKTWDREEYAQKALDRESRIKEEGKAKYEAAISGKKYHRRASTPPDARDTEARRTRLDVSAQIGKTMLVPAGSAVGKRGKGAGFWCDACDLTFKDNLQFVEHLNSKQHLYATGQSGEVKRATLEDVVERLEWLKRKREEEKAKETVDLGTRLEVAREEEEKERAEKRRRRNEKRRKNKGGEEEVKVEVENDGLGTKSITIALASTKAVNNIFRLLGTQI</sequence>
<protein>
    <recommendedName>
        <fullName evidence="6">C2H2-type domain-containing protein</fullName>
    </recommendedName>
</protein>
<evidence type="ECO:0000313" key="8">
    <source>
        <dbReference type="Proteomes" id="UP000310374"/>
    </source>
</evidence>
<name>A0AB74JSA8_AURPU</name>
<dbReference type="InterPro" id="IPR013087">
    <property type="entry name" value="Znf_C2H2_type"/>
</dbReference>
<dbReference type="GO" id="GO:0008270">
    <property type="term" value="F:zinc ion binding"/>
    <property type="evidence" value="ECO:0007669"/>
    <property type="project" value="UniProtKB-KW"/>
</dbReference>
<feature type="compositionally biased region" description="Basic residues" evidence="5">
    <location>
        <begin position="184"/>
        <end position="195"/>
    </location>
</feature>
<dbReference type="GO" id="GO:0003676">
    <property type="term" value="F:nucleic acid binding"/>
    <property type="evidence" value="ECO:0007669"/>
    <property type="project" value="InterPro"/>
</dbReference>